<reference evidence="13" key="2">
    <citation type="submission" date="2025-09" db="UniProtKB">
        <authorList>
            <consortium name="Ensembl"/>
        </authorList>
    </citation>
    <scope>IDENTIFICATION</scope>
</reference>
<dbReference type="Proteomes" id="UP000264800">
    <property type="component" value="Unplaced"/>
</dbReference>
<evidence type="ECO:0000256" key="2">
    <source>
        <dbReference type="ARBA" id="ARBA00022723"/>
    </source>
</evidence>
<feature type="compositionally biased region" description="Basic and acidic residues" evidence="10">
    <location>
        <begin position="180"/>
        <end position="204"/>
    </location>
</feature>
<dbReference type="GO" id="GO:0000981">
    <property type="term" value="F:DNA-binding transcription factor activity, RNA polymerase II-specific"/>
    <property type="evidence" value="ECO:0007669"/>
    <property type="project" value="TreeGrafter"/>
</dbReference>
<organism evidence="13 14">
    <name type="scientific">Kryptolebias marmoratus</name>
    <name type="common">Mangrove killifish</name>
    <name type="synonym">Rivulus marmoratus</name>
    <dbReference type="NCBI Taxonomy" id="37003"/>
    <lineage>
        <taxon>Eukaryota</taxon>
        <taxon>Metazoa</taxon>
        <taxon>Chordata</taxon>
        <taxon>Craniata</taxon>
        <taxon>Vertebrata</taxon>
        <taxon>Euteleostomi</taxon>
        <taxon>Actinopterygii</taxon>
        <taxon>Neopterygii</taxon>
        <taxon>Teleostei</taxon>
        <taxon>Neoteleostei</taxon>
        <taxon>Acanthomorphata</taxon>
        <taxon>Ovalentaria</taxon>
        <taxon>Atherinomorphae</taxon>
        <taxon>Cyprinodontiformes</taxon>
        <taxon>Rivulidae</taxon>
        <taxon>Kryptolebias</taxon>
    </lineage>
</organism>
<keyword evidence="5" id="KW-0862">Zinc</keyword>
<keyword evidence="4 9" id="KW-0863">Zinc-finger</keyword>
<comment type="subcellular location">
    <subcellularLocation>
        <location evidence="1">Nucleus</location>
    </subcellularLocation>
</comment>
<evidence type="ECO:0000256" key="8">
    <source>
        <dbReference type="ARBA" id="ARBA00023242"/>
    </source>
</evidence>
<evidence type="ECO:0000256" key="7">
    <source>
        <dbReference type="ARBA" id="ARBA00023163"/>
    </source>
</evidence>
<dbReference type="GeneTree" id="ENSGT00940000164868"/>
<feature type="domain" description="C2H2-type" evidence="12">
    <location>
        <begin position="70"/>
        <end position="97"/>
    </location>
</feature>
<evidence type="ECO:0000256" key="10">
    <source>
        <dbReference type="SAM" id="MobiDB-lite"/>
    </source>
</evidence>
<dbReference type="GO" id="GO:0003677">
    <property type="term" value="F:DNA binding"/>
    <property type="evidence" value="ECO:0007669"/>
    <property type="project" value="UniProtKB-KW"/>
</dbReference>
<name>A0A3Q3ACR6_KRYMA</name>
<evidence type="ECO:0000256" key="5">
    <source>
        <dbReference type="ARBA" id="ARBA00022833"/>
    </source>
</evidence>
<dbReference type="InterPro" id="IPR013087">
    <property type="entry name" value="Znf_C2H2_type"/>
</dbReference>
<evidence type="ECO:0000256" key="6">
    <source>
        <dbReference type="ARBA" id="ARBA00023015"/>
    </source>
</evidence>
<dbReference type="PROSITE" id="PS00028">
    <property type="entry name" value="ZINC_FINGER_C2H2_1"/>
    <property type="match status" value="5"/>
</dbReference>
<dbReference type="PROSITE" id="PS50157">
    <property type="entry name" value="ZINC_FINGER_C2H2_2"/>
    <property type="match status" value="5"/>
</dbReference>
<keyword evidence="6" id="KW-0805">Transcription regulation</keyword>
<evidence type="ECO:0000256" key="9">
    <source>
        <dbReference type="PROSITE-ProRule" id="PRU00042"/>
    </source>
</evidence>
<keyword evidence="2" id="KW-0479">Metal-binding</keyword>
<dbReference type="InterPro" id="IPR036236">
    <property type="entry name" value="Znf_C2H2_sf"/>
</dbReference>
<evidence type="ECO:0000313" key="13">
    <source>
        <dbReference type="Ensembl" id="ENSKMAP00000014363.1"/>
    </source>
</evidence>
<feature type="domain" description="C2H2-type" evidence="12">
    <location>
        <begin position="41"/>
        <end position="69"/>
    </location>
</feature>
<evidence type="ECO:0000256" key="3">
    <source>
        <dbReference type="ARBA" id="ARBA00022737"/>
    </source>
</evidence>
<keyword evidence="7" id="KW-0804">Transcription</keyword>
<accession>A0A3Q3ACR6</accession>
<keyword evidence="3" id="KW-0677">Repeat</keyword>
<dbReference type="SUPFAM" id="SSF57667">
    <property type="entry name" value="beta-beta-alpha zinc fingers"/>
    <property type="match status" value="3"/>
</dbReference>
<dbReference type="OMA" id="AQKSHER"/>
<dbReference type="Pfam" id="PF00096">
    <property type="entry name" value="zf-C2H2"/>
    <property type="match status" value="2"/>
</dbReference>
<keyword evidence="11" id="KW-0732">Signal</keyword>
<keyword evidence="14" id="KW-1185">Reference proteome</keyword>
<evidence type="ECO:0000256" key="4">
    <source>
        <dbReference type="ARBA" id="ARBA00022771"/>
    </source>
</evidence>
<feature type="chain" id="PRO_5018633891" description="C2H2-type domain-containing protein" evidence="11">
    <location>
        <begin position="30"/>
        <end position="204"/>
    </location>
</feature>
<sequence>MRGIRANYSIIQILGVFLVLSGKTGNCGGQSVCGKHGLLPYTCSYCPKRFNHKAHRDLHVKARHTGEKSCHCDICGRGFSCVSVLKMHRLTHFDKTFICDICRKAFHHACHLTRHKLVHSGDKPFHCDVCGKSYRLQGMLWDHRYTHSDEKLYSCSVCSKSFKMAASFSRHRSIHNCPHKLSEHEEGEQRARERERDHQDTCEL</sequence>
<feature type="region of interest" description="Disordered" evidence="10">
    <location>
        <begin position="179"/>
        <end position="204"/>
    </location>
</feature>
<feature type="domain" description="C2H2-type" evidence="12">
    <location>
        <begin position="97"/>
        <end position="124"/>
    </location>
</feature>
<keyword evidence="8" id="KW-0539">Nucleus</keyword>
<feature type="domain" description="C2H2-type" evidence="12">
    <location>
        <begin position="125"/>
        <end position="152"/>
    </location>
</feature>
<reference evidence="13" key="1">
    <citation type="submission" date="2025-08" db="UniProtKB">
        <authorList>
            <consortium name="Ensembl"/>
        </authorList>
    </citation>
    <scope>IDENTIFICATION</scope>
</reference>
<dbReference type="GO" id="GO:0005634">
    <property type="term" value="C:nucleus"/>
    <property type="evidence" value="ECO:0007669"/>
    <property type="project" value="UniProtKB-SubCell"/>
</dbReference>
<evidence type="ECO:0000313" key="14">
    <source>
        <dbReference type="Proteomes" id="UP000264800"/>
    </source>
</evidence>
<dbReference type="AlphaFoldDB" id="A0A3Q3ACR6"/>
<dbReference type="STRING" id="37003.ENSKMAP00000014363"/>
<dbReference type="PANTHER" id="PTHR24394">
    <property type="entry name" value="ZINC FINGER PROTEIN"/>
    <property type="match status" value="1"/>
</dbReference>
<dbReference type="GO" id="GO:0008270">
    <property type="term" value="F:zinc ion binding"/>
    <property type="evidence" value="ECO:0007669"/>
    <property type="project" value="UniProtKB-KW"/>
</dbReference>
<dbReference type="PANTHER" id="PTHR24394:SF48">
    <property type="entry name" value="ZINC FINGER PROTEIN 771"/>
    <property type="match status" value="1"/>
</dbReference>
<evidence type="ECO:0000256" key="1">
    <source>
        <dbReference type="ARBA" id="ARBA00004123"/>
    </source>
</evidence>
<evidence type="ECO:0000256" key="11">
    <source>
        <dbReference type="SAM" id="SignalP"/>
    </source>
</evidence>
<feature type="domain" description="C2H2-type" evidence="12">
    <location>
        <begin position="153"/>
        <end position="180"/>
    </location>
</feature>
<proteinExistence type="predicted"/>
<dbReference type="Ensembl" id="ENSKMAT00000014575.1">
    <property type="protein sequence ID" value="ENSKMAP00000014363.1"/>
    <property type="gene ID" value="ENSKMAG00000010783.1"/>
</dbReference>
<dbReference type="FunFam" id="3.30.160.60:FF:000065">
    <property type="entry name" value="B-cell CLL/lymphoma 6, member B"/>
    <property type="match status" value="1"/>
</dbReference>
<evidence type="ECO:0000259" key="12">
    <source>
        <dbReference type="PROSITE" id="PS50157"/>
    </source>
</evidence>
<dbReference type="FunFam" id="3.30.160.60:FF:000446">
    <property type="entry name" value="Zinc finger protein"/>
    <property type="match status" value="1"/>
</dbReference>
<dbReference type="Gene3D" id="3.30.160.60">
    <property type="entry name" value="Classic Zinc Finger"/>
    <property type="match status" value="5"/>
</dbReference>
<dbReference type="SMART" id="SM00355">
    <property type="entry name" value="ZnF_C2H2"/>
    <property type="match status" value="5"/>
</dbReference>
<protein>
    <recommendedName>
        <fullName evidence="12">C2H2-type domain-containing protein</fullName>
    </recommendedName>
</protein>
<feature type="signal peptide" evidence="11">
    <location>
        <begin position="1"/>
        <end position="29"/>
    </location>
</feature>